<reference evidence="2 3" key="1">
    <citation type="submission" date="2017-04" db="EMBL/GenBank/DDBJ databases">
        <authorList>
            <person name="Afonso C.L."/>
            <person name="Miller P.J."/>
            <person name="Scott M.A."/>
            <person name="Spackman E."/>
            <person name="Goraichik I."/>
            <person name="Dimitrov K.M."/>
            <person name="Suarez D.L."/>
            <person name="Swayne D.E."/>
        </authorList>
    </citation>
    <scope>NUCLEOTIDE SEQUENCE [LARGE SCALE GENOMIC DNA]</scope>
    <source>
        <strain evidence="2 3">N3/975</strain>
    </source>
</reference>
<dbReference type="SUPFAM" id="SSF55383">
    <property type="entry name" value="Copper amine oxidase, domain N"/>
    <property type="match status" value="2"/>
</dbReference>
<dbReference type="Gene3D" id="3.30.457.10">
    <property type="entry name" value="Copper amine oxidase-like, N-terminal domain"/>
    <property type="match status" value="2"/>
</dbReference>
<dbReference type="Proteomes" id="UP000192940">
    <property type="component" value="Chromosome I"/>
</dbReference>
<name>A0A1X7GDQ2_9BACL</name>
<feature type="domain" description="Copper amine oxidase-like N-terminal" evidence="1">
    <location>
        <begin position="54"/>
        <end position="154"/>
    </location>
</feature>
<gene>
    <name evidence="2" type="ORF">SAMN05661091_0407</name>
</gene>
<accession>A0A1X7GDQ2</accession>
<dbReference type="InterPro" id="IPR036582">
    <property type="entry name" value="Mao_N_sf"/>
</dbReference>
<dbReference type="Pfam" id="PF07833">
    <property type="entry name" value="Cu_amine_oxidN1"/>
    <property type="match status" value="1"/>
</dbReference>
<dbReference type="AlphaFoldDB" id="A0A1X7GDQ2"/>
<evidence type="ECO:0000313" key="3">
    <source>
        <dbReference type="Proteomes" id="UP000192940"/>
    </source>
</evidence>
<proteinExistence type="predicted"/>
<dbReference type="EMBL" id="LT840184">
    <property type="protein sequence ID" value="SMF68144.1"/>
    <property type="molecule type" value="Genomic_DNA"/>
</dbReference>
<evidence type="ECO:0000313" key="2">
    <source>
        <dbReference type="EMBL" id="SMF68144.1"/>
    </source>
</evidence>
<dbReference type="STRING" id="1313296.SAMN05661091_0407"/>
<keyword evidence="3" id="KW-1185">Reference proteome</keyword>
<dbReference type="InterPro" id="IPR012854">
    <property type="entry name" value="Cu_amine_oxidase-like_N"/>
</dbReference>
<dbReference type="RefSeq" id="WP_208917541.1">
    <property type="nucleotide sequence ID" value="NZ_LT840184.1"/>
</dbReference>
<evidence type="ECO:0000259" key="1">
    <source>
        <dbReference type="Pfam" id="PF07833"/>
    </source>
</evidence>
<sequence length="644" mass="70884">MMKAENTVVHNKVWRTSAALLAAFVLSASLSLPVWGDSIEKRVLTLQKGSSAAVVNGESYTIAKPYIKQGTVMVPVGVFKKAFGSKIKLESSSRVRVLQGPHAVVMSIGSTTAWVDGKKIKLTVEPQMVSGTLMVPLRPVAEGIGAKVYADKNGKLSISLDVTDKDESTQNNTGIDATAGKTRIGNSYYEWSMNYPSGMVIGSGADNESVAVFSDATGRYYLEVHATPQQVKLDTEDLLQRLVKDARSSGDIVLDREIVTRAVVPYARIISRDSEGVLWEGRGYYANNKVYGIYFADGDASHYKDLDKYAGLLNSFKPSFNAGDKSLKDLSSIENGLRSVVNPDYGIVAGVPASWAVNNQEMFYGDEEKGYLSIRVSTAPKGTEGTLNGWVDQMKSWLSEAFVPKSYEVVGLTPVNINDVKGQIQEVRYNFGDGWTTEYEVMLQENGYRYYLEYTVPEGQEETAKAWKDVLNSIYIDYDVVPADFGRIDDEDFLMDKSKVTVKSSNTYRYNVAIPRYWTAISDRFDTSKVEYGFVGGSFEITADKETEAEYVISGLKQYYKEATSGSNSEVKLLGTDNITFAGVPAVSFKAHQVRDEIAYTSNQIVFESGGITYTISTVLNDANATEAQKQAIEKALASFELVK</sequence>
<organism evidence="2 3">
    <name type="scientific">Paenibacillus uliginis N3/975</name>
    <dbReference type="NCBI Taxonomy" id="1313296"/>
    <lineage>
        <taxon>Bacteria</taxon>
        <taxon>Bacillati</taxon>
        <taxon>Bacillota</taxon>
        <taxon>Bacilli</taxon>
        <taxon>Bacillales</taxon>
        <taxon>Paenibacillaceae</taxon>
        <taxon>Paenibacillus</taxon>
    </lineage>
</organism>
<protein>
    <submittedName>
        <fullName evidence="2">Copper amine oxidase N-terminal domain-containing protein</fullName>
    </submittedName>
</protein>
<dbReference type="Gene3D" id="3.40.1000.10">
    <property type="entry name" value="Mog1/PsbP, alpha/beta/alpha sandwich"/>
    <property type="match status" value="2"/>
</dbReference>